<dbReference type="InterPro" id="IPR000792">
    <property type="entry name" value="Tscrpt_reg_LuxR_C"/>
</dbReference>
<dbReference type="Pfam" id="PF00196">
    <property type="entry name" value="GerE"/>
    <property type="match status" value="1"/>
</dbReference>
<feature type="domain" description="Response regulatory" evidence="2">
    <location>
        <begin position="7"/>
        <end position="124"/>
    </location>
</feature>
<evidence type="ECO:0000256" key="1">
    <source>
        <dbReference type="ARBA" id="ARBA00023125"/>
    </source>
</evidence>
<dbReference type="InterPro" id="IPR039420">
    <property type="entry name" value="WalR-like"/>
</dbReference>
<dbReference type="InterPro" id="IPR001789">
    <property type="entry name" value="Sig_transdc_resp-reg_receiver"/>
</dbReference>
<accession>A0A6J6TAX5</accession>
<dbReference type="Gene3D" id="1.10.10.10">
    <property type="entry name" value="Winged helix-like DNA-binding domain superfamily/Winged helix DNA-binding domain"/>
    <property type="match status" value="1"/>
</dbReference>
<gene>
    <name evidence="3" type="ORF">UFOPK2809_00536</name>
</gene>
<protein>
    <submittedName>
        <fullName evidence="3">Unannotated protein</fullName>
    </submittedName>
</protein>
<dbReference type="AlphaFoldDB" id="A0A6J6TAX5"/>
<dbReference type="CDD" id="cd00156">
    <property type="entry name" value="REC"/>
    <property type="match status" value="1"/>
</dbReference>
<dbReference type="SUPFAM" id="SSF52172">
    <property type="entry name" value="CheY-like"/>
    <property type="match status" value="1"/>
</dbReference>
<dbReference type="InterPro" id="IPR036388">
    <property type="entry name" value="WH-like_DNA-bd_sf"/>
</dbReference>
<dbReference type="InterPro" id="IPR016032">
    <property type="entry name" value="Sig_transdc_resp-reg_C-effctor"/>
</dbReference>
<organism evidence="3">
    <name type="scientific">freshwater metagenome</name>
    <dbReference type="NCBI Taxonomy" id="449393"/>
    <lineage>
        <taxon>unclassified sequences</taxon>
        <taxon>metagenomes</taxon>
        <taxon>ecological metagenomes</taxon>
    </lineage>
</organism>
<dbReference type="PANTHER" id="PTHR43214">
    <property type="entry name" value="TWO-COMPONENT RESPONSE REGULATOR"/>
    <property type="match status" value="1"/>
</dbReference>
<evidence type="ECO:0000259" key="2">
    <source>
        <dbReference type="PROSITE" id="PS50110"/>
    </source>
</evidence>
<dbReference type="Pfam" id="PF00072">
    <property type="entry name" value="Response_reg"/>
    <property type="match status" value="1"/>
</dbReference>
<dbReference type="PROSITE" id="PS50110">
    <property type="entry name" value="RESPONSE_REGULATORY"/>
    <property type="match status" value="1"/>
</dbReference>
<sequence>MPVDRRRVLVVEDEPLMSALLADVLTEHGFNVCTANDVSYARRVIDEFDPDMLLLDVSLGDGPTGIHLAHAMRLSRPDIAILVFTRHTDIANATADGLGLPSGVGFLRKHLVSDQAYLIEAMEKVLREQEDLVTDEQKAEDVFAFLGFNGSRTLRLMAEGYDNEEIARRCGVSRKTVERWIEQVYRDLGIDTRGLLNPRVAAARRFFFAVGVPGSPY</sequence>
<reference evidence="3" key="1">
    <citation type="submission" date="2020-05" db="EMBL/GenBank/DDBJ databases">
        <authorList>
            <person name="Chiriac C."/>
            <person name="Salcher M."/>
            <person name="Ghai R."/>
            <person name="Kavagutti S V."/>
        </authorList>
    </citation>
    <scope>NUCLEOTIDE SEQUENCE</scope>
</reference>
<dbReference type="Gene3D" id="3.40.50.2300">
    <property type="match status" value="1"/>
</dbReference>
<dbReference type="GO" id="GO:0003677">
    <property type="term" value="F:DNA binding"/>
    <property type="evidence" value="ECO:0007669"/>
    <property type="project" value="UniProtKB-KW"/>
</dbReference>
<evidence type="ECO:0000313" key="3">
    <source>
        <dbReference type="EMBL" id="CAB4744238.1"/>
    </source>
</evidence>
<dbReference type="SUPFAM" id="SSF46894">
    <property type="entry name" value="C-terminal effector domain of the bipartite response regulators"/>
    <property type="match status" value="1"/>
</dbReference>
<dbReference type="GO" id="GO:0006355">
    <property type="term" value="P:regulation of DNA-templated transcription"/>
    <property type="evidence" value="ECO:0007669"/>
    <property type="project" value="InterPro"/>
</dbReference>
<dbReference type="InterPro" id="IPR011006">
    <property type="entry name" value="CheY-like_superfamily"/>
</dbReference>
<dbReference type="SMART" id="SM00448">
    <property type="entry name" value="REC"/>
    <property type="match status" value="1"/>
</dbReference>
<name>A0A6J6TAX5_9ZZZZ</name>
<dbReference type="EMBL" id="CAEZZA010000055">
    <property type="protein sequence ID" value="CAB4744238.1"/>
    <property type="molecule type" value="Genomic_DNA"/>
</dbReference>
<keyword evidence="1" id="KW-0238">DNA-binding</keyword>
<dbReference type="GO" id="GO:0000160">
    <property type="term" value="P:phosphorelay signal transduction system"/>
    <property type="evidence" value="ECO:0007669"/>
    <property type="project" value="InterPro"/>
</dbReference>
<proteinExistence type="predicted"/>